<dbReference type="InterPro" id="IPR003358">
    <property type="entry name" value="tRNA_(Gua-N-7)_MeTrfase_Trmb"/>
</dbReference>
<dbReference type="Gene3D" id="3.40.50.150">
    <property type="entry name" value="Vaccinia Virus protein VP39"/>
    <property type="match status" value="1"/>
</dbReference>
<keyword evidence="6 7" id="KW-0819">tRNA processing</keyword>
<accession>A0ABQ1IEN2</accession>
<feature type="binding site" evidence="7">
    <location>
        <position position="115"/>
    </location>
    <ligand>
        <name>S-adenosyl-L-methionine</name>
        <dbReference type="ChEBI" id="CHEBI:59789"/>
    </ligand>
</feature>
<feature type="region of interest" description="Disordered" evidence="8">
    <location>
        <begin position="1"/>
        <end position="38"/>
    </location>
</feature>
<evidence type="ECO:0000256" key="4">
    <source>
        <dbReference type="ARBA" id="ARBA00022679"/>
    </source>
</evidence>
<dbReference type="RefSeq" id="WP_188576353.1">
    <property type="nucleotide sequence ID" value="NZ_BMDZ01000012.1"/>
</dbReference>
<dbReference type="PROSITE" id="PS51625">
    <property type="entry name" value="SAM_MT_TRMB"/>
    <property type="match status" value="1"/>
</dbReference>
<comment type="pathway">
    <text evidence="7">tRNA modification; N(7)-methylguanine-tRNA biosynthesis.</text>
</comment>
<evidence type="ECO:0000256" key="6">
    <source>
        <dbReference type="ARBA" id="ARBA00022694"/>
    </source>
</evidence>
<evidence type="ECO:0000256" key="5">
    <source>
        <dbReference type="ARBA" id="ARBA00022691"/>
    </source>
</evidence>
<evidence type="ECO:0000256" key="1">
    <source>
        <dbReference type="ARBA" id="ARBA00000142"/>
    </source>
</evidence>
<reference evidence="10" key="1">
    <citation type="journal article" date="2019" name="Int. J. Syst. Evol. Microbiol.">
        <title>The Global Catalogue of Microorganisms (GCM) 10K type strain sequencing project: providing services to taxonomists for standard genome sequencing and annotation.</title>
        <authorList>
            <consortium name="The Broad Institute Genomics Platform"/>
            <consortium name="The Broad Institute Genome Sequencing Center for Infectious Disease"/>
            <person name="Wu L."/>
            <person name="Ma J."/>
        </authorList>
    </citation>
    <scope>NUCLEOTIDE SEQUENCE [LARGE SCALE GENOMIC DNA]</scope>
    <source>
        <strain evidence="10">CGMCC 1.10188</strain>
    </source>
</reference>
<dbReference type="InterPro" id="IPR029063">
    <property type="entry name" value="SAM-dependent_MTases_sf"/>
</dbReference>
<dbReference type="PANTHER" id="PTHR23417:SF14">
    <property type="entry name" value="PENTACOTRIPEPTIDE-REPEAT REGION OF PRORP DOMAIN-CONTAINING PROTEIN"/>
    <property type="match status" value="1"/>
</dbReference>
<feature type="compositionally biased region" description="Low complexity" evidence="8">
    <location>
        <begin position="1"/>
        <end position="18"/>
    </location>
</feature>
<dbReference type="InterPro" id="IPR055361">
    <property type="entry name" value="tRNA_methyltr_TrmB_bact"/>
</dbReference>
<keyword evidence="5 7" id="KW-0949">S-adenosyl-L-methionine</keyword>
<protein>
    <recommendedName>
        <fullName evidence="7">tRNA (guanine-N(7)-)-methyltransferase</fullName>
        <ecNumber evidence="7">2.1.1.33</ecNumber>
    </recommendedName>
    <alternativeName>
        <fullName evidence="7">tRNA (guanine(46)-N(7))-methyltransferase</fullName>
    </alternativeName>
    <alternativeName>
        <fullName evidence="7">tRNA(m7G46)-methyltransferase</fullName>
    </alternativeName>
</protein>
<dbReference type="NCBIfam" id="TIGR00091">
    <property type="entry name" value="tRNA (guanosine(46)-N7)-methyltransferase TrmB"/>
    <property type="match status" value="1"/>
</dbReference>
<proteinExistence type="inferred from homology"/>
<comment type="catalytic activity">
    <reaction evidence="1 7">
        <text>guanosine(46) in tRNA + S-adenosyl-L-methionine = N(7)-methylguanosine(46) in tRNA + S-adenosyl-L-homocysteine</text>
        <dbReference type="Rhea" id="RHEA:42708"/>
        <dbReference type="Rhea" id="RHEA-COMP:10188"/>
        <dbReference type="Rhea" id="RHEA-COMP:10189"/>
        <dbReference type="ChEBI" id="CHEBI:57856"/>
        <dbReference type="ChEBI" id="CHEBI:59789"/>
        <dbReference type="ChEBI" id="CHEBI:74269"/>
        <dbReference type="ChEBI" id="CHEBI:74480"/>
        <dbReference type="EC" id="2.1.1.33"/>
    </reaction>
</comment>
<feature type="binding site" evidence="7">
    <location>
        <position position="142"/>
    </location>
    <ligand>
        <name>S-adenosyl-L-methionine</name>
        <dbReference type="ChEBI" id="CHEBI:59789"/>
    </ligand>
</feature>
<dbReference type="Proteomes" id="UP000603352">
    <property type="component" value="Unassembled WGS sequence"/>
</dbReference>
<comment type="similarity">
    <text evidence="7">Belongs to the class I-like SAM-binding methyltransferase superfamily. TrmB family.</text>
</comment>
<evidence type="ECO:0000256" key="7">
    <source>
        <dbReference type="HAMAP-Rule" id="MF_01057"/>
    </source>
</evidence>
<dbReference type="EMBL" id="BMDZ01000012">
    <property type="protein sequence ID" value="GGB34608.1"/>
    <property type="molecule type" value="Genomic_DNA"/>
</dbReference>
<evidence type="ECO:0000313" key="10">
    <source>
        <dbReference type="Proteomes" id="UP000603352"/>
    </source>
</evidence>
<keyword evidence="3 7" id="KW-0489">Methyltransferase</keyword>
<gene>
    <name evidence="7 9" type="primary">trmB</name>
    <name evidence="9" type="ORF">GCM10011505_15110</name>
</gene>
<dbReference type="HAMAP" id="MF_01057">
    <property type="entry name" value="tRNA_methyltr_TrmB"/>
    <property type="match status" value="1"/>
</dbReference>
<dbReference type="SUPFAM" id="SSF53335">
    <property type="entry name" value="S-adenosyl-L-methionine-dependent methyltransferases"/>
    <property type="match status" value="1"/>
</dbReference>
<dbReference type="EC" id="2.1.1.33" evidence="7"/>
<dbReference type="Pfam" id="PF02390">
    <property type="entry name" value="Methyltransf_4"/>
    <property type="match status" value="1"/>
</dbReference>
<keyword evidence="4 7" id="KW-0808">Transferase</keyword>
<feature type="binding site" evidence="7">
    <location>
        <position position="164"/>
    </location>
    <ligand>
        <name>S-adenosyl-L-methionine</name>
        <dbReference type="ChEBI" id="CHEBI:59789"/>
    </ligand>
</feature>
<organism evidence="9 10">
    <name type="scientific">Tistrella bauzanensis</name>
    <dbReference type="NCBI Taxonomy" id="657419"/>
    <lineage>
        <taxon>Bacteria</taxon>
        <taxon>Pseudomonadati</taxon>
        <taxon>Pseudomonadota</taxon>
        <taxon>Alphaproteobacteria</taxon>
        <taxon>Geminicoccales</taxon>
        <taxon>Geminicoccaceae</taxon>
        <taxon>Tistrella</taxon>
    </lineage>
</organism>
<evidence type="ECO:0000256" key="8">
    <source>
        <dbReference type="SAM" id="MobiDB-lite"/>
    </source>
</evidence>
<comment type="caution">
    <text evidence="9">The sequence shown here is derived from an EMBL/GenBank/DDBJ whole genome shotgun (WGS) entry which is preliminary data.</text>
</comment>
<sequence length="259" mass="28236">MTVSSHKPAAPPAATTVSDADDADSHGDSVGRRHFGRRIGRPLKANRSRVLEQTLPALAIALPPRGEGGSLSPIDPYALFDHPPAALALEIGFGGGEHLIARAEAEPDTGFIGCEPYIGGMSALLVELEVRGLRNVRVLGDDAARLLDVLPDACLDRVYLLFSDPWPKRRHAKRRFIQPETVAALARVLKPGGELTAATDHTDLCAWTLAHVRAHPAFTWTARRPGDWQRRPDGQIETRYEAKARAAGRVPVFMRFLKT</sequence>
<comment type="function">
    <text evidence="2 7">Catalyzes the formation of N(7)-methylguanine at position 46 (m7G46) in tRNA.</text>
</comment>
<feature type="binding site" evidence="7">
    <location>
        <position position="90"/>
    </location>
    <ligand>
        <name>S-adenosyl-L-methionine</name>
        <dbReference type="ChEBI" id="CHEBI:59789"/>
    </ligand>
</feature>
<evidence type="ECO:0000313" key="9">
    <source>
        <dbReference type="EMBL" id="GGB34608.1"/>
    </source>
</evidence>
<keyword evidence="10" id="KW-1185">Reference proteome</keyword>
<evidence type="ECO:0000256" key="3">
    <source>
        <dbReference type="ARBA" id="ARBA00022603"/>
    </source>
</evidence>
<evidence type="ECO:0000256" key="2">
    <source>
        <dbReference type="ARBA" id="ARBA00003015"/>
    </source>
</evidence>
<feature type="binding site" evidence="7">
    <location>
        <begin position="238"/>
        <end position="241"/>
    </location>
    <ligand>
        <name>substrate</name>
    </ligand>
</feature>
<feature type="binding site" evidence="7">
    <location>
        <position position="200"/>
    </location>
    <ligand>
        <name>substrate</name>
    </ligand>
</feature>
<comment type="caution">
    <text evidence="7">Lacks conserved residue(s) required for the propagation of feature annotation.</text>
</comment>
<name>A0ABQ1IEN2_9PROT</name>
<feature type="binding site" evidence="7">
    <location>
        <position position="168"/>
    </location>
    <ligand>
        <name>substrate</name>
    </ligand>
</feature>
<dbReference type="PANTHER" id="PTHR23417">
    <property type="entry name" value="3-DEOXY-D-MANNO-OCTULOSONIC-ACID TRANSFERASE/TRNA GUANINE-N 7 - -METHYLTRANSFERASE"/>
    <property type="match status" value="1"/>
</dbReference>